<keyword evidence="3" id="KW-1185">Reference proteome</keyword>
<protein>
    <submittedName>
        <fullName evidence="2">Uncharacterized protein</fullName>
    </submittedName>
</protein>
<reference evidence="2 3" key="1">
    <citation type="submission" date="2024-04" db="EMBL/GenBank/DDBJ databases">
        <title>Defined microbial consortia suppress multidrug-resistant proinflammatory Enterobacteriaceae via ecological control.</title>
        <authorList>
            <person name="Furuichi M."/>
            <person name="Kawaguchi T."/>
            <person name="Pust M."/>
            <person name="Yasuma K."/>
            <person name="Plichta D."/>
            <person name="Hasegawa N."/>
            <person name="Ohya T."/>
            <person name="Bhattarai S."/>
            <person name="Sasajima S."/>
            <person name="Aoto Y."/>
            <person name="Tuganbaev T."/>
            <person name="Yaginuma M."/>
            <person name="Ueda M."/>
            <person name="Okahashi N."/>
            <person name="Amafuji K."/>
            <person name="Kiridooshi Y."/>
            <person name="Sugita K."/>
            <person name="Strazar M."/>
            <person name="Skelly A."/>
            <person name="Suda W."/>
            <person name="Hattori M."/>
            <person name="Nakamoto N."/>
            <person name="Caballero S."/>
            <person name="Norman J."/>
            <person name="Olle B."/>
            <person name="Tanoue T."/>
            <person name="Arita M."/>
            <person name="Bucci V."/>
            <person name="Atarashi K."/>
            <person name="Xavier R."/>
            <person name="Honda K."/>
        </authorList>
    </citation>
    <scope>NUCLEOTIDE SEQUENCE [LARGE SCALE GENOMIC DNA]</scope>
    <source>
        <strain evidence="3">f13</strain>
    </source>
</reference>
<comment type="caution">
    <text evidence="2">The sequence shown here is derived from an EMBL/GenBank/DDBJ whole genome shotgun (WGS) entry which is preliminary data.</text>
</comment>
<keyword evidence="1" id="KW-1133">Transmembrane helix</keyword>
<accession>A0ABQ0AUU6</accession>
<dbReference type="EMBL" id="BAABXL010000001">
    <property type="protein sequence ID" value="GAA6267799.1"/>
    <property type="molecule type" value="Genomic_DNA"/>
</dbReference>
<evidence type="ECO:0000313" key="3">
    <source>
        <dbReference type="Proteomes" id="UP001600894"/>
    </source>
</evidence>
<feature type="transmembrane region" description="Helical" evidence="1">
    <location>
        <begin position="44"/>
        <end position="71"/>
    </location>
</feature>
<keyword evidence="1" id="KW-0472">Membrane</keyword>
<proteinExistence type="predicted"/>
<evidence type="ECO:0000313" key="2">
    <source>
        <dbReference type="EMBL" id="GAA6267799.1"/>
    </source>
</evidence>
<organism evidence="2 3">
    <name type="scientific">Enterocloster alcoholdehydrogenati</name>
    <dbReference type="NCBI Taxonomy" id="2547410"/>
    <lineage>
        <taxon>Bacteria</taxon>
        <taxon>Bacillati</taxon>
        <taxon>Bacillota</taxon>
        <taxon>Clostridia</taxon>
        <taxon>Lachnospirales</taxon>
        <taxon>Lachnospiraceae</taxon>
        <taxon>Enterocloster</taxon>
    </lineage>
</organism>
<dbReference type="Proteomes" id="UP001600894">
    <property type="component" value="Unassembled WGS sequence"/>
</dbReference>
<name>A0ABQ0AUU6_9FIRM</name>
<evidence type="ECO:0000256" key="1">
    <source>
        <dbReference type="SAM" id="Phobius"/>
    </source>
</evidence>
<keyword evidence="1" id="KW-0812">Transmembrane</keyword>
<sequence>MEVIKHNPQPEAPITITPEEYDDILALGSLVGDELQRYRQDNRWAWNLAAAMAFLLGAESVVLFLVAYGVIAL</sequence>
<gene>
    <name evidence="2" type="ORF">F130042H8_08590</name>
</gene>
<dbReference type="RefSeq" id="WP_390469358.1">
    <property type="nucleotide sequence ID" value="NZ_BAABXL010000001.1"/>
</dbReference>